<accession>A0A382HJF8</accession>
<dbReference type="InterPro" id="IPR021890">
    <property type="entry name" value="DUF3501"/>
</dbReference>
<sequence length="160" mass="19131">MKLLRQIDLMNIIDYEKVRKKYRINIIKYKKRRRISLGPNITITFENRKTMKFQIQEMMRAERMVHDRQIKEELDIYNSLLPNKNGLSATLFIEVTKETQIRSVLNQFIGLTVGKNLYFQIGAQKIYAQFEEGREEADKISSVHYLQFDLDEKTMTDFLD</sequence>
<evidence type="ECO:0000313" key="1">
    <source>
        <dbReference type="EMBL" id="SVB87416.1"/>
    </source>
</evidence>
<evidence type="ECO:0008006" key="2">
    <source>
        <dbReference type="Google" id="ProtNLM"/>
    </source>
</evidence>
<protein>
    <recommendedName>
        <fullName evidence="2">DUF3501 domain-containing protein</fullName>
    </recommendedName>
</protein>
<dbReference type="AlphaFoldDB" id="A0A382HJF8"/>
<dbReference type="Pfam" id="PF12007">
    <property type="entry name" value="DUF3501"/>
    <property type="match status" value="1"/>
</dbReference>
<dbReference type="EMBL" id="UINC01061633">
    <property type="protein sequence ID" value="SVB87416.1"/>
    <property type="molecule type" value="Genomic_DNA"/>
</dbReference>
<name>A0A382HJF8_9ZZZZ</name>
<reference evidence="1" key="1">
    <citation type="submission" date="2018-05" db="EMBL/GenBank/DDBJ databases">
        <authorList>
            <person name="Lanie J.A."/>
            <person name="Ng W.-L."/>
            <person name="Kazmierczak K.M."/>
            <person name="Andrzejewski T.M."/>
            <person name="Davidsen T.M."/>
            <person name="Wayne K.J."/>
            <person name="Tettelin H."/>
            <person name="Glass J.I."/>
            <person name="Rusch D."/>
            <person name="Podicherti R."/>
            <person name="Tsui H.-C.T."/>
            <person name="Winkler M.E."/>
        </authorList>
    </citation>
    <scope>NUCLEOTIDE SEQUENCE</scope>
</reference>
<gene>
    <name evidence="1" type="ORF">METZ01_LOCUS240270</name>
</gene>
<proteinExistence type="predicted"/>
<organism evidence="1">
    <name type="scientific">marine metagenome</name>
    <dbReference type="NCBI Taxonomy" id="408172"/>
    <lineage>
        <taxon>unclassified sequences</taxon>
        <taxon>metagenomes</taxon>
        <taxon>ecological metagenomes</taxon>
    </lineage>
</organism>
<feature type="non-terminal residue" evidence="1">
    <location>
        <position position="160"/>
    </location>
</feature>